<comment type="subunit">
    <text evidence="3">Homotrimer. The subunits circularize to form a toroid; DNA passes through its center. Replication factor C (RFC) is required to load the toroid on the DNA.</text>
</comment>
<dbReference type="PRINTS" id="PR00339">
    <property type="entry name" value="PCNACYCLIN"/>
</dbReference>
<comment type="similarity">
    <text evidence="1 3 4">Belongs to the PCNA family.</text>
</comment>
<dbReference type="InterPro" id="IPR000730">
    <property type="entry name" value="Pr_cel_nuc_antig"/>
</dbReference>
<evidence type="ECO:0000313" key="9">
    <source>
        <dbReference type="Proteomes" id="UP000604391"/>
    </source>
</evidence>
<dbReference type="GO" id="GO:0030337">
    <property type="term" value="F:DNA polymerase processivity factor activity"/>
    <property type="evidence" value="ECO:0007669"/>
    <property type="project" value="UniProtKB-UniRule"/>
</dbReference>
<dbReference type="Pfam" id="PF00705">
    <property type="entry name" value="PCNA_N"/>
    <property type="match status" value="1"/>
</dbReference>
<keyword evidence="3 4" id="KW-0235">DNA replication</keyword>
<evidence type="ECO:0000256" key="5">
    <source>
        <dbReference type="RuleBase" id="RU003673"/>
    </source>
</evidence>
<dbReference type="InterPro" id="IPR046938">
    <property type="entry name" value="DNA_clamp_sf"/>
</dbReference>
<feature type="domain" description="Proliferating cell nuclear antigen PCNA C-terminal" evidence="7">
    <location>
        <begin position="122"/>
        <end position="243"/>
    </location>
</feature>
<dbReference type="InterPro" id="IPR022649">
    <property type="entry name" value="Pr_cel_nuc_antig_C"/>
</dbReference>
<comment type="function">
    <text evidence="5">Sliding clamp subunit. Responsible for tethering the catalytic subunit of DNA polymerase to DNA during high-speed replication.</text>
</comment>
<dbReference type="EMBL" id="DVAD01000004">
    <property type="protein sequence ID" value="HIJ99306.1"/>
    <property type="molecule type" value="Genomic_DNA"/>
</dbReference>
<gene>
    <name evidence="3 8" type="primary">pcn</name>
    <name evidence="8" type="ORF">H1011_00595</name>
</gene>
<dbReference type="HAMAP" id="MF_00317">
    <property type="entry name" value="DNApol_clamp_arch"/>
    <property type="match status" value="1"/>
</dbReference>
<dbReference type="InterPro" id="IPR022659">
    <property type="entry name" value="Pr_cel_nuc_antig_CS"/>
</dbReference>
<evidence type="ECO:0000256" key="1">
    <source>
        <dbReference type="ARBA" id="ARBA00010462"/>
    </source>
</evidence>
<reference evidence="8 9" key="1">
    <citation type="journal article" name="Nat. Commun.">
        <title>Undinarchaeota illuminate DPANN phylogeny and the impact of gene transfer on archaeal evolution.</title>
        <authorList>
            <person name="Dombrowski N."/>
            <person name="Williams T.A."/>
            <person name="Sun J."/>
            <person name="Woodcroft B.J."/>
            <person name="Lee J.H."/>
            <person name="Minh B.Q."/>
            <person name="Rinke C."/>
            <person name="Spang A."/>
        </authorList>
    </citation>
    <scope>NUCLEOTIDE SEQUENCE [LARGE SCALE GENOMIC DNA]</scope>
    <source>
        <strain evidence="8">MAG_bin17</strain>
    </source>
</reference>
<dbReference type="Gene3D" id="3.70.10.10">
    <property type="match status" value="1"/>
</dbReference>
<organism evidence="8 9">
    <name type="scientific">Candidatus Undinarchaeum marinum</name>
    <dbReference type="NCBI Taxonomy" id="2756141"/>
    <lineage>
        <taxon>Archaea</taxon>
        <taxon>Candidatus Undinarchaeota</taxon>
        <taxon>Candidatus Undinarchaeia</taxon>
        <taxon>Candidatus Undinarchaeales</taxon>
        <taxon>Candidatus Undinarchaeaceae</taxon>
        <taxon>Candidatus Undinarchaeum</taxon>
    </lineage>
</organism>
<sequence length="248" mass="27363">MAFKFILDEPDLLKDCVIASSSLLNEAVLTVDSNGVSLVSMDSANVALVEFNILAGAFRELEASEKTEFGVNMSDLVSVMRRVKSTETLEMSMDDGMLSIKISGNAKRAFQIPLIDVKKETKIPQLEFPASIEIKTEFLEDGISDAEIISDAVIFEADPDSFKIRSRGDNRTAELQMQKGEDGIVSLEAKDHVKSTFSLDYLKKMIKASKISDVASIKIGNDYPLRMTFTVLDKAHIGFVLAPRIEND</sequence>
<evidence type="ECO:0000256" key="2">
    <source>
        <dbReference type="ARBA" id="ARBA00023125"/>
    </source>
</evidence>
<dbReference type="GO" id="GO:0006275">
    <property type="term" value="P:regulation of DNA replication"/>
    <property type="evidence" value="ECO:0007669"/>
    <property type="project" value="UniProtKB-UniRule"/>
</dbReference>
<comment type="function">
    <text evidence="3">Sliding clamp subunit that acts as a moving platform for DNA processing. Responsible for tethering the catalytic subunit of DNA polymerase and other proteins to DNA during high-speed replication.</text>
</comment>
<evidence type="ECO:0000256" key="4">
    <source>
        <dbReference type="RuleBase" id="RU003671"/>
    </source>
</evidence>
<dbReference type="SUPFAM" id="SSF55979">
    <property type="entry name" value="DNA clamp"/>
    <property type="match status" value="2"/>
</dbReference>
<evidence type="ECO:0000259" key="7">
    <source>
        <dbReference type="Pfam" id="PF02747"/>
    </source>
</evidence>
<dbReference type="AlphaFoldDB" id="A0A832V1H5"/>
<comment type="caution">
    <text evidence="8">The sequence shown here is derived from an EMBL/GenBank/DDBJ whole genome shotgun (WGS) entry which is preliminary data.</text>
</comment>
<dbReference type="GO" id="GO:0003677">
    <property type="term" value="F:DNA binding"/>
    <property type="evidence" value="ECO:0007669"/>
    <property type="project" value="UniProtKB-UniRule"/>
</dbReference>
<evidence type="ECO:0000256" key="3">
    <source>
        <dbReference type="HAMAP-Rule" id="MF_00317"/>
    </source>
</evidence>
<dbReference type="CDD" id="cd00577">
    <property type="entry name" value="PCNA"/>
    <property type="match status" value="1"/>
</dbReference>
<dbReference type="PANTHER" id="PTHR11352:SF0">
    <property type="entry name" value="PROLIFERATING CELL NUCLEAR ANTIGEN"/>
    <property type="match status" value="1"/>
</dbReference>
<evidence type="ECO:0000313" key="8">
    <source>
        <dbReference type="EMBL" id="HIJ99306.1"/>
    </source>
</evidence>
<accession>A0A832V1H5</accession>
<keyword evidence="9" id="KW-1185">Reference proteome</keyword>
<dbReference type="Proteomes" id="UP000604391">
    <property type="component" value="Unassembled WGS sequence"/>
</dbReference>
<dbReference type="InterPro" id="IPR022648">
    <property type="entry name" value="Pr_cel_nuc_antig_N"/>
</dbReference>
<dbReference type="PANTHER" id="PTHR11352">
    <property type="entry name" value="PROLIFERATING CELL NUCLEAR ANTIGEN"/>
    <property type="match status" value="1"/>
</dbReference>
<evidence type="ECO:0000259" key="6">
    <source>
        <dbReference type="Pfam" id="PF00705"/>
    </source>
</evidence>
<dbReference type="Pfam" id="PF02747">
    <property type="entry name" value="PCNA_C"/>
    <property type="match status" value="1"/>
</dbReference>
<name>A0A832V1H5_9ARCH</name>
<keyword evidence="2 3" id="KW-0238">DNA-binding</keyword>
<proteinExistence type="inferred from homology"/>
<dbReference type="PROSITE" id="PS01251">
    <property type="entry name" value="PCNA_1"/>
    <property type="match status" value="1"/>
</dbReference>
<dbReference type="GO" id="GO:0006272">
    <property type="term" value="P:leading strand elongation"/>
    <property type="evidence" value="ECO:0007669"/>
    <property type="project" value="TreeGrafter"/>
</dbReference>
<feature type="domain" description="Proliferating cell nuclear antigen PCNA N-terminal" evidence="6">
    <location>
        <begin position="7"/>
        <end position="104"/>
    </location>
</feature>
<protein>
    <recommendedName>
        <fullName evidence="3">DNA polymerase sliding clamp</fullName>
    </recommendedName>
    <alternativeName>
        <fullName evidence="3">Proliferating cell nuclear antigen homolog</fullName>
        <shortName evidence="3">PCNA</shortName>
    </alternativeName>
</protein>
<dbReference type="NCBIfam" id="TIGR00590">
    <property type="entry name" value="pcna"/>
    <property type="match status" value="1"/>
</dbReference>